<feature type="region of interest" description="Disordered" evidence="1">
    <location>
        <begin position="85"/>
        <end position="236"/>
    </location>
</feature>
<feature type="compositionally biased region" description="Low complexity" evidence="1">
    <location>
        <begin position="133"/>
        <end position="151"/>
    </location>
</feature>
<dbReference type="Proteomes" id="UP000292702">
    <property type="component" value="Unassembled WGS sequence"/>
</dbReference>
<feature type="compositionally biased region" description="Polar residues" evidence="1">
    <location>
        <begin position="865"/>
        <end position="875"/>
    </location>
</feature>
<dbReference type="EMBL" id="RWJN01000103">
    <property type="protein sequence ID" value="TCD67297.1"/>
    <property type="molecule type" value="Genomic_DNA"/>
</dbReference>
<dbReference type="STRING" id="92696.A0A4V2MWR5"/>
<keyword evidence="3" id="KW-1185">Reference proteome</keyword>
<feature type="compositionally biased region" description="Polar residues" evidence="1">
    <location>
        <begin position="119"/>
        <end position="130"/>
    </location>
</feature>
<feature type="region of interest" description="Disordered" evidence="1">
    <location>
        <begin position="250"/>
        <end position="285"/>
    </location>
</feature>
<feature type="region of interest" description="Disordered" evidence="1">
    <location>
        <begin position="540"/>
        <end position="578"/>
    </location>
</feature>
<dbReference type="OrthoDB" id="2505887at2759"/>
<name>A0A4V2MWR5_9APHY</name>
<evidence type="ECO:0008006" key="4">
    <source>
        <dbReference type="Google" id="ProtNLM"/>
    </source>
</evidence>
<proteinExistence type="predicted"/>
<organism evidence="2 3">
    <name type="scientific">Steccherinum ochraceum</name>
    <dbReference type="NCBI Taxonomy" id="92696"/>
    <lineage>
        <taxon>Eukaryota</taxon>
        <taxon>Fungi</taxon>
        <taxon>Dikarya</taxon>
        <taxon>Basidiomycota</taxon>
        <taxon>Agaricomycotina</taxon>
        <taxon>Agaricomycetes</taxon>
        <taxon>Polyporales</taxon>
        <taxon>Steccherinaceae</taxon>
        <taxon>Steccherinum</taxon>
    </lineage>
</organism>
<feature type="region of interest" description="Disordered" evidence="1">
    <location>
        <begin position="862"/>
        <end position="885"/>
    </location>
</feature>
<reference evidence="2 3" key="1">
    <citation type="submission" date="2018-11" db="EMBL/GenBank/DDBJ databases">
        <title>Genome assembly of Steccherinum ochraceum LE-BIN_3174, the white-rot fungus of the Steccherinaceae family (The Residual Polyporoid clade, Polyporales, Basidiomycota).</title>
        <authorList>
            <person name="Fedorova T.V."/>
            <person name="Glazunova O.A."/>
            <person name="Landesman E.O."/>
            <person name="Moiseenko K.V."/>
            <person name="Psurtseva N.V."/>
            <person name="Savinova O.S."/>
            <person name="Shakhova N.V."/>
            <person name="Tyazhelova T.V."/>
            <person name="Vasina D.V."/>
        </authorList>
    </citation>
    <scope>NUCLEOTIDE SEQUENCE [LARGE SCALE GENOMIC DNA]</scope>
    <source>
        <strain evidence="2 3">LE-BIN_3174</strain>
    </source>
</reference>
<feature type="region of interest" description="Disordered" evidence="1">
    <location>
        <begin position="661"/>
        <end position="735"/>
    </location>
</feature>
<dbReference type="AlphaFoldDB" id="A0A4V2MWR5"/>
<feature type="compositionally biased region" description="Low complexity" evidence="1">
    <location>
        <begin position="200"/>
        <end position="213"/>
    </location>
</feature>
<evidence type="ECO:0000313" key="2">
    <source>
        <dbReference type="EMBL" id="TCD67297.1"/>
    </source>
</evidence>
<comment type="caution">
    <text evidence="2">The sequence shown here is derived from an EMBL/GenBank/DDBJ whole genome shotgun (WGS) entry which is preliminary data.</text>
</comment>
<gene>
    <name evidence="2" type="ORF">EIP91_000320</name>
</gene>
<protein>
    <recommendedName>
        <fullName evidence="4">PWWP domain-containing protein</fullName>
    </recommendedName>
</protein>
<evidence type="ECO:0000256" key="1">
    <source>
        <dbReference type="SAM" id="MobiDB-lite"/>
    </source>
</evidence>
<feature type="compositionally biased region" description="Acidic residues" evidence="1">
    <location>
        <begin position="543"/>
        <end position="564"/>
    </location>
</feature>
<accession>A0A4V2MWR5</accession>
<evidence type="ECO:0000313" key="3">
    <source>
        <dbReference type="Proteomes" id="UP000292702"/>
    </source>
</evidence>
<feature type="compositionally biased region" description="Low complexity" evidence="1">
    <location>
        <begin position="171"/>
        <end position="182"/>
    </location>
</feature>
<sequence length="885" mass="98179">MSRLSGRSLWRRVHAKRRHRRLSSPSTSSWPHFALRTFYISRTRPRSTLILATSCPADIGSRDIHEFQMETVAYGGSRREAAKKASKLAAEQLDSSSEDERVVEATKERKRVTRPRSLSKISQVSKSMPSIQAKPRSTSSAAPTALPSSQPSRRKSLPKLPAKAKQTSGASSSKPSFLSTPSELESDSDIEFLGSGPGLPSTSKPKSSVVSSVGHRPPFSSNAMPSLRIPMQTPTKKRVLSTAELFPMGSLDDLSPLTSPEAIRRSPRSLGASSSHDDPPSPAGEGWSLATLGHLVWVRIDLSGNVSERRSNTVWWPAQVIRNSPLRLSLYGRSPGSKDSSTSVNVEVEIIHPSHLNVRSLTLTAYTLRFTPQTYGGLGVTSRTSILSPRKRQKTADYDLQARWEEARNLMVKQDTRDNDGFPRFLSLDVEIGLSDDPDIDEDFTMDTTPAVEETPWRPPPPGFQYEIPGELVLAKDKLNGTQYWPAKMLEYIPPKSPKQKPKYKILFFDGTTKDVAEDMFFTESQDGFATCKLGECEGNYGLDEEERDTDEDTGPEEIDEDEDALRASTPIPDIPPPKFFESIPVDEQFEYVKPILIAMLQNRYEPGRARHNAFMNAATRQGVLDSEHLSGDLRADELEELGPLLRRWIRRRRRRQALGLIPDDLPAGPDEPIYTPPPPSTVGSEPDHFSTTDIMSDDGAASKTDPLSEGSLPPSSFVSAADSEPKNATKSQDAIPIDAVEPDHIVVATGADDEPPNPSQDARGEALFVDKSIPVLSEHRASGTTKSFSSLSEIDQLTYCTTVLQQEAKYQLLLWRHQLRHSLELLSPAEEEKLRQRAKELSTETDWVHVIIQSRRLVEGKMLPTNTPSSSRPQKLTRLRSGRD</sequence>
<feature type="compositionally biased region" description="Basic and acidic residues" evidence="1">
    <location>
        <begin position="98"/>
        <end position="107"/>
    </location>
</feature>
<feature type="compositionally biased region" description="Basic residues" evidence="1">
    <location>
        <begin position="876"/>
        <end position="885"/>
    </location>
</feature>